<dbReference type="STRING" id="1218108.GCA_000382425_01207"/>
<comment type="caution">
    <text evidence="1">The sequence shown here is derived from an EMBL/GenBank/DDBJ whole genome shotgun (WGS) entry which is preliminary data.</text>
</comment>
<organism evidence="1 2">
    <name type="scientific">Empedobacter brevis NBRC 14943 = ATCC 43319</name>
    <dbReference type="NCBI Taxonomy" id="1218108"/>
    <lineage>
        <taxon>Bacteria</taxon>
        <taxon>Pseudomonadati</taxon>
        <taxon>Bacteroidota</taxon>
        <taxon>Flavobacteriia</taxon>
        <taxon>Flavobacteriales</taxon>
        <taxon>Weeksellaceae</taxon>
        <taxon>Empedobacter</taxon>
    </lineage>
</organism>
<dbReference type="Proteomes" id="UP000321245">
    <property type="component" value="Unassembled WGS sequence"/>
</dbReference>
<protein>
    <recommendedName>
        <fullName evidence="3">DUF1819 domain-containing protein</fullName>
    </recommendedName>
</protein>
<dbReference type="InterPro" id="IPR014948">
    <property type="entry name" value="BrxA"/>
</dbReference>
<evidence type="ECO:0000313" key="2">
    <source>
        <dbReference type="Proteomes" id="UP000321245"/>
    </source>
</evidence>
<dbReference type="GeneID" id="84649421"/>
<gene>
    <name evidence="1" type="ORF">EB1_06190</name>
</gene>
<accession>A0A511NDD6</accession>
<reference evidence="1 2" key="1">
    <citation type="submission" date="2019-07" db="EMBL/GenBank/DDBJ databases">
        <title>Whole genome shotgun sequence of Empedobacter brevis NBRC 14943.</title>
        <authorList>
            <person name="Hosoyama A."/>
            <person name="Uohara A."/>
            <person name="Ohji S."/>
            <person name="Ichikawa N."/>
        </authorList>
    </citation>
    <scope>NUCLEOTIDE SEQUENCE [LARGE SCALE GENOMIC DNA]</scope>
    <source>
        <strain evidence="1 2">NBRC 14943</strain>
    </source>
</reference>
<keyword evidence="2" id="KW-1185">Reference proteome</keyword>
<dbReference type="AlphaFoldDB" id="A0A511NDD6"/>
<dbReference type="EMBL" id="BJXC01000003">
    <property type="protein sequence ID" value="GEM50829.1"/>
    <property type="molecule type" value="Genomic_DNA"/>
</dbReference>
<dbReference type="InterPro" id="IPR023137">
    <property type="entry name" value="BrxA_sf"/>
</dbReference>
<dbReference type="Gene3D" id="1.10.3540.10">
    <property type="entry name" value="uncharacterized protein from magnetospirillum magneticum domain"/>
    <property type="match status" value="1"/>
</dbReference>
<evidence type="ECO:0008006" key="3">
    <source>
        <dbReference type="Google" id="ProtNLM"/>
    </source>
</evidence>
<proteinExistence type="predicted"/>
<dbReference type="Pfam" id="PF08849">
    <property type="entry name" value="BrxA"/>
    <property type="match status" value="1"/>
</dbReference>
<dbReference type="OrthoDB" id="981635at2"/>
<name>A0A511NDD6_9FLAO</name>
<sequence length="191" mass="22424">MGKYSKDYKFSLTAGALLLDEMILVNQWLLDNEVSIDKFQLEVLGKDRLKTSKREFAEIKIRINSLSEVERLFLSETTMENKKLICYLSCIRSYRIFREFIDDILIDKLSIFDFNVTDYDYQKFFNDKADQNAKIEQLAQSTKDKVKQVTFRILTQAGLLDDQKNRTIIKPFLDFSIQGLLSADDLKYLLQ</sequence>
<dbReference type="RefSeq" id="WP_019974716.1">
    <property type="nucleotide sequence ID" value="NZ_BJXC01000003.1"/>
</dbReference>
<evidence type="ECO:0000313" key="1">
    <source>
        <dbReference type="EMBL" id="GEM50829.1"/>
    </source>
</evidence>